<dbReference type="Gene3D" id="3.90.1200.10">
    <property type="match status" value="1"/>
</dbReference>
<name>A0A382IDU0_9ZZZZ</name>
<dbReference type="EMBL" id="UINC01066716">
    <property type="protein sequence ID" value="SVB97708.1"/>
    <property type="molecule type" value="Genomic_DNA"/>
</dbReference>
<protein>
    <recommendedName>
        <fullName evidence="1">Aminoglycoside phosphotransferase domain-containing protein</fullName>
    </recommendedName>
</protein>
<dbReference type="CDD" id="cd05151">
    <property type="entry name" value="ChoK-like"/>
    <property type="match status" value="1"/>
</dbReference>
<evidence type="ECO:0000313" key="2">
    <source>
        <dbReference type="EMBL" id="SVB97708.1"/>
    </source>
</evidence>
<dbReference type="PANTHER" id="PTHR22603:SF66">
    <property type="entry name" value="ETHANOLAMINE KINASE"/>
    <property type="match status" value="1"/>
</dbReference>
<gene>
    <name evidence="2" type="ORF">METZ01_LOCUS250562</name>
</gene>
<dbReference type="GO" id="GO:0006646">
    <property type="term" value="P:phosphatidylethanolamine biosynthetic process"/>
    <property type="evidence" value="ECO:0007669"/>
    <property type="project" value="TreeGrafter"/>
</dbReference>
<dbReference type="PANTHER" id="PTHR22603">
    <property type="entry name" value="CHOLINE/ETHANOALAMINE KINASE"/>
    <property type="match status" value="1"/>
</dbReference>
<evidence type="ECO:0000259" key="1">
    <source>
        <dbReference type="Pfam" id="PF01636"/>
    </source>
</evidence>
<reference evidence="2" key="1">
    <citation type="submission" date="2018-05" db="EMBL/GenBank/DDBJ databases">
        <authorList>
            <person name="Lanie J.A."/>
            <person name="Ng W.-L."/>
            <person name="Kazmierczak K.M."/>
            <person name="Andrzejewski T.M."/>
            <person name="Davidsen T.M."/>
            <person name="Wayne K.J."/>
            <person name="Tettelin H."/>
            <person name="Glass J.I."/>
            <person name="Rusch D."/>
            <person name="Podicherti R."/>
            <person name="Tsui H.-C.T."/>
            <person name="Winkler M.E."/>
        </authorList>
    </citation>
    <scope>NUCLEOTIDE SEQUENCE</scope>
</reference>
<dbReference type="Gene3D" id="3.30.200.20">
    <property type="entry name" value="Phosphorylase Kinase, domain 1"/>
    <property type="match status" value="1"/>
</dbReference>
<sequence>MTPMEYLHRIPGFSQAVIVRQISAGPASDGFLIEHAGSQHALRIDRPVATILGLDRDIEATITAAMGEEGIGPRLSFADPGAGVLVTEYLPGRSWSVTDFSYPENVQRLALLLRRLHRLRAIGKPFALRSNLARYVGLVATAEAQQIAGEADILLRRLSVDPSRLCLCHNDLNSANILDTGSLHLIDWEYAAIGDPYFDLATIIQHHGLAEAQVECLLAAYKDPVSDEGRHHLRGYCRLYDRVLALWLLAIGCSTDLHPDQVEQLDGVRSRIAQEPLL</sequence>
<dbReference type="Pfam" id="PF01636">
    <property type="entry name" value="APH"/>
    <property type="match status" value="1"/>
</dbReference>
<dbReference type="GO" id="GO:0004305">
    <property type="term" value="F:ethanolamine kinase activity"/>
    <property type="evidence" value="ECO:0007669"/>
    <property type="project" value="TreeGrafter"/>
</dbReference>
<accession>A0A382IDU0</accession>
<dbReference type="GO" id="GO:0005737">
    <property type="term" value="C:cytoplasm"/>
    <property type="evidence" value="ECO:0007669"/>
    <property type="project" value="TreeGrafter"/>
</dbReference>
<organism evidence="2">
    <name type="scientific">marine metagenome</name>
    <dbReference type="NCBI Taxonomy" id="408172"/>
    <lineage>
        <taxon>unclassified sequences</taxon>
        <taxon>metagenomes</taxon>
        <taxon>ecological metagenomes</taxon>
    </lineage>
</organism>
<feature type="domain" description="Aminoglycoside phosphotransferase" evidence="1">
    <location>
        <begin position="74"/>
        <end position="229"/>
    </location>
</feature>
<dbReference type="SUPFAM" id="SSF56112">
    <property type="entry name" value="Protein kinase-like (PK-like)"/>
    <property type="match status" value="1"/>
</dbReference>
<dbReference type="AlphaFoldDB" id="A0A382IDU0"/>
<proteinExistence type="predicted"/>
<dbReference type="InterPro" id="IPR002575">
    <property type="entry name" value="Aminoglycoside_PTrfase"/>
</dbReference>
<dbReference type="InterPro" id="IPR011009">
    <property type="entry name" value="Kinase-like_dom_sf"/>
</dbReference>